<feature type="transmembrane region" description="Helical" evidence="9">
    <location>
        <begin position="132"/>
        <end position="155"/>
    </location>
</feature>
<evidence type="ECO:0000256" key="6">
    <source>
        <dbReference type="ARBA" id="ARBA00022801"/>
    </source>
</evidence>
<evidence type="ECO:0000256" key="7">
    <source>
        <dbReference type="ARBA" id="ARBA00022989"/>
    </source>
</evidence>
<evidence type="ECO:0000256" key="2">
    <source>
        <dbReference type="ARBA" id="ARBA00022475"/>
    </source>
</evidence>
<comment type="catalytic activity">
    <reaction evidence="9 10">
        <text>Release of signal peptides from bacterial membrane prolipoproteins. Hydrolyzes -Xaa-Yaa-Zaa-|-(S,diacylglyceryl)Cys-, in which Xaa is hydrophobic (preferably Leu), and Yaa (Ala or Ser) and Zaa (Gly or Ala) have small, neutral side chains.</text>
        <dbReference type="EC" id="3.4.23.36"/>
    </reaction>
</comment>
<comment type="similarity">
    <text evidence="1 9 11">Belongs to the peptidase A8 family.</text>
</comment>
<keyword evidence="4 9" id="KW-0812">Transmembrane</keyword>
<comment type="pathway">
    <text evidence="9">Protein modification; lipoprotein biosynthesis (signal peptide cleavage).</text>
</comment>
<comment type="function">
    <text evidence="9 10">This protein specifically catalyzes the removal of signal peptides from prolipoproteins.</text>
</comment>
<keyword evidence="13" id="KW-1185">Reference proteome</keyword>
<dbReference type="PRINTS" id="PR00781">
    <property type="entry name" value="LIPOSIGPTASE"/>
</dbReference>
<feature type="transmembrane region" description="Helical" evidence="9">
    <location>
        <begin position="68"/>
        <end position="88"/>
    </location>
</feature>
<keyword evidence="8 9" id="KW-0472">Membrane</keyword>
<evidence type="ECO:0000256" key="5">
    <source>
        <dbReference type="ARBA" id="ARBA00022750"/>
    </source>
</evidence>
<dbReference type="NCBIfam" id="TIGR00077">
    <property type="entry name" value="lspA"/>
    <property type="match status" value="1"/>
</dbReference>
<keyword evidence="5 9" id="KW-0064">Aspartyl protease</keyword>
<keyword evidence="2 9" id="KW-1003">Cell membrane</keyword>
<comment type="caution">
    <text evidence="9">Lacks conserved residue(s) required for the propagation of feature annotation.</text>
</comment>
<feature type="active site" evidence="9">
    <location>
        <position position="122"/>
    </location>
</feature>
<dbReference type="PANTHER" id="PTHR33695:SF1">
    <property type="entry name" value="LIPOPROTEIN SIGNAL PEPTIDASE"/>
    <property type="match status" value="1"/>
</dbReference>
<comment type="caution">
    <text evidence="12">The sequence shown here is derived from an EMBL/GenBank/DDBJ whole genome shotgun (WGS) entry which is preliminary data.</text>
</comment>
<dbReference type="HAMAP" id="MF_00161">
    <property type="entry name" value="LspA"/>
    <property type="match status" value="1"/>
</dbReference>
<evidence type="ECO:0000256" key="3">
    <source>
        <dbReference type="ARBA" id="ARBA00022670"/>
    </source>
</evidence>
<dbReference type="GO" id="GO:0004190">
    <property type="term" value="F:aspartic-type endopeptidase activity"/>
    <property type="evidence" value="ECO:0007669"/>
    <property type="project" value="UniProtKB-EC"/>
</dbReference>
<evidence type="ECO:0000256" key="9">
    <source>
        <dbReference type="HAMAP-Rule" id="MF_00161"/>
    </source>
</evidence>
<evidence type="ECO:0000256" key="8">
    <source>
        <dbReference type="ARBA" id="ARBA00023136"/>
    </source>
</evidence>
<dbReference type="Pfam" id="PF01252">
    <property type="entry name" value="Peptidase_A8"/>
    <property type="match status" value="1"/>
</dbReference>
<comment type="subcellular location">
    <subcellularLocation>
        <location evidence="9">Cell membrane</location>
        <topology evidence="9">Multi-pass membrane protein</topology>
    </subcellularLocation>
</comment>
<evidence type="ECO:0000256" key="11">
    <source>
        <dbReference type="RuleBase" id="RU004181"/>
    </source>
</evidence>
<feature type="transmembrane region" description="Helical" evidence="9">
    <location>
        <begin position="95"/>
        <end position="112"/>
    </location>
</feature>
<evidence type="ECO:0000313" key="13">
    <source>
        <dbReference type="Proteomes" id="UP001597237"/>
    </source>
</evidence>
<accession>A0ABW4N587</accession>
<keyword evidence="7 9" id="KW-1133">Transmembrane helix</keyword>
<keyword evidence="3 9" id="KW-0645">Protease</keyword>
<dbReference type="RefSeq" id="WP_377282978.1">
    <property type="nucleotide sequence ID" value="NZ_JBHRSI010000008.1"/>
</dbReference>
<sequence>MKGFTRHGASALALAVLILILDQISKYWVVEVFALESRGPTQLAGPLWLSMVWNSGVSFGLLGGPSEFTRWALTIFGFGVAAALAVWVRNADKPLTAAALGCIIGGAIGNAIDRIRYGHVADFIDVSRLHFPWVFNVADAAINIGVGLLILELVLDSMRRQAPS</sequence>
<dbReference type="EC" id="3.4.23.36" evidence="9"/>
<gene>
    <name evidence="9 12" type="primary">lspA</name>
    <name evidence="12" type="ORF">ACFSC0_10535</name>
</gene>
<dbReference type="PROSITE" id="PS00855">
    <property type="entry name" value="SPASE_II"/>
    <property type="match status" value="1"/>
</dbReference>
<evidence type="ECO:0000256" key="4">
    <source>
        <dbReference type="ARBA" id="ARBA00022692"/>
    </source>
</evidence>
<protein>
    <recommendedName>
        <fullName evidence="9">Lipoprotein signal peptidase</fullName>
        <ecNumber evidence="9">3.4.23.36</ecNumber>
    </recommendedName>
    <alternativeName>
        <fullName evidence="9">Prolipoprotein signal peptidase</fullName>
    </alternativeName>
    <alternativeName>
        <fullName evidence="9">Signal peptidase II</fullName>
        <shortName evidence="9">SPase II</shortName>
    </alternativeName>
</protein>
<proteinExistence type="inferred from homology"/>
<dbReference type="InterPro" id="IPR001872">
    <property type="entry name" value="Peptidase_A8"/>
</dbReference>
<feature type="active site" evidence="9">
    <location>
        <position position="139"/>
    </location>
</feature>
<organism evidence="12 13">
    <name type="scientific">Phenylobacterium terrae</name>
    <dbReference type="NCBI Taxonomy" id="2665495"/>
    <lineage>
        <taxon>Bacteria</taxon>
        <taxon>Pseudomonadati</taxon>
        <taxon>Pseudomonadota</taxon>
        <taxon>Alphaproteobacteria</taxon>
        <taxon>Caulobacterales</taxon>
        <taxon>Caulobacteraceae</taxon>
        <taxon>Phenylobacterium</taxon>
    </lineage>
</organism>
<evidence type="ECO:0000256" key="10">
    <source>
        <dbReference type="RuleBase" id="RU000594"/>
    </source>
</evidence>
<name>A0ABW4N587_9CAUL</name>
<dbReference type="EMBL" id="JBHUEY010000001">
    <property type="protein sequence ID" value="MFD1783830.1"/>
    <property type="molecule type" value="Genomic_DNA"/>
</dbReference>
<evidence type="ECO:0000256" key="1">
    <source>
        <dbReference type="ARBA" id="ARBA00006139"/>
    </source>
</evidence>
<evidence type="ECO:0000313" key="12">
    <source>
        <dbReference type="EMBL" id="MFD1783830.1"/>
    </source>
</evidence>
<dbReference type="PANTHER" id="PTHR33695">
    <property type="entry name" value="LIPOPROTEIN SIGNAL PEPTIDASE"/>
    <property type="match status" value="1"/>
</dbReference>
<dbReference type="Proteomes" id="UP001597237">
    <property type="component" value="Unassembled WGS sequence"/>
</dbReference>
<keyword evidence="6 9" id="KW-0378">Hydrolase</keyword>
<reference evidence="13" key="1">
    <citation type="journal article" date="2019" name="Int. J. Syst. Evol. Microbiol.">
        <title>The Global Catalogue of Microorganisms (GCM) 10K type strain sequencing project: providing services to taxonomists for standard genome sequencing and annotation.</title>
        <authorList>
            <consortium name="The Broad Institute Genomics Platform"/>
            <consortium name="The Broad Institute Genome Sequencing Center for Infectious Disease"/>
            <person name="Wu L."/>
            <person name="Ma J."/>
        </authorList>
    </citation>
    <scope>NUCLEOTIDE SEQUENCE [LARGE SCALE GENOMIC DNA]</scope>
    <source>
        <strain evidence="13">DFY28</strain>
    </source>
</reference>